<dbReference type="OrthoDB" id="10473369at2759"/>
<dbReference type="AlphaFoldDB" id="A0A6A6ZAT1"/>
<name>A0A6A6ZAT1_9PLEO</name>
<organism evidence="1 2">
    <name type="scientific">Ophiobolus disseminans</name>
    <dbReference type="NCBI Taxonomy" id="1469910"/>
    <lineage>
        <taxon>Eukaryota</taxon>
        <taxon>Fungi</taxon>
        <taxon>Dikarya</taxon>
        <taxon>Ascomycota</taxon>
        <taxon>Pezizomycotina</taxon>
        <taxon>Dothideomycetes</taxon>
        <taxon>Pleosporomycetidae</taxon>
        <taxon>Pleosporales</taxon>
        <taxon>Pleosporineae</taxon>
        <taxon>Phaeosphaeriaceae</taxon>
        <taxon>Ophiobolus</taxon>
    </lineage>
</organism>
<reference evidence="1" key="1">
    <citation type="journal article" date="2020" name="Stud. Mycol.">
        <title>101 Dothideomycetes genomes: a test case for predicting lifestyles and emergence of pathogens.</title>
        <authorList>
            <person name="Haridas S."/>
            <person name="Albert R."/>
            <person name="Binder M."/>
            <person name="Bloem J."/>
            <person name="Labutti K."/>
            <person name="Salamov A."/>
            <person name="Andreopoulos B."/>
            <person name="Baker S."/>
            <person name="Barry K."/>
            <person name="Bills G."/>
            <person name="Bluhm B."/>
            <person name="Cannon C."/>
            <person name="Castanera R."/>
            <person name="Culley D."/>
            <person name="Daum C."/>
            <person name="Ezra D."/>
            <person name="Gonzalez J."/>
            <person name="Henrissat B."/>
            <person name="Kuo A."/>
            <person name="Liang C."/>
            <person name="Lipzen A."/>
            <person name="Lutzoni F."/>
            <person name="Magnuson J."/>
            <person name="Mondo S."/>
            <person name="Nolan M."/>
            <person name="Ohm R."/>
            <person name="Pangilinan J."/>
            <person name="Park H.-J."/>
            <person name="Ramirez L."/>
            <person name="Alfaro M."/>
            <person name="Sun H."/>
            <person name="Tritt A."/>
            <person name="Yoshinaga Y."/>
            <person name="Zwiers L.-H."/>
            <person name="Turgeon B."/>
            <person name="Goodwin S."/>
            <person name="Spatafora J."/>
            <person name="Crous P."/>
            <person name="Grigoriev I."/>
        </authorList>
    </citation>
    <scope>NUCLEOTIDE SEQUENCE</scope>
    <source>
        <strain evidence="1">CBS 113818</strain>
    </source>
</reference>
<keyword evidence="2" id="KW-1185">Reference proteome</keyword>
<gene>
    <name evidence="1" type="ORF">CC86DRAFT_170999</name>
</gene>
<dbReference type="EMBL" id="MU006259">
    <property type="protein sequence ID" value="KAF2818150.1"/>
    <property type="molecule type" value="Genomic_DNA"/>
</dbReference>
<dbReference type="Gene3D" id="3.60.130.30">
    <property type="match status" value="1"/>
</dbReference>
<evidence type="ECO:0000313" key="2">
    <source>
        <dbReference type="Proteomes" id="UP000799424"/>
    </source>
</evidence>
<sequence>MPALPEHYSAQPTESAELSQRAKRRLANKELQKACKRRRTVYRGNQANLRDKYGIKITGALRVHVEEAVYPPRTLQRATGGPTKKTPMVQGGQWEQLTLRPLKTLLEAGNITHAAIPNPNFKADANSCRFAALRFNDCVREDQQAALIKRIEAVKDLGANFEVTSAHGTSFQQLWIGNWKPYTAAPRVAKGGCASLGTPLDAGLAELVKEIHPIMQDRPAQLLEQLDPDAARRMRFNHQIVAKAMAASVHLQKEKNQQWHAEDASRKNTSRFRLGGMGSMLAVSISTAKGTDFHYDNNDDGHVYSAIVVLGADGNLHLPDVGYKVHVKKGSVVFFPANQLLHKLDIDENAGANAKQFVLTFWTDKRSMEYLQANKHKEDFYGVSELDDDEPLKHLMKDCYIV</sequence>
<accession>A0A6A6ZAT1</accession>
<dbReference type="Proteomes" id="UP000799424">
    <property type="component" value="Unassembled WGS sequence"/>
</dbReference>
<proteinExistence type="predicted"/>
<protein>
    <submittedName>
        <fullName evidence="1">Uncharacterized protein</fullName>
    </submittedName>
</protein>
<evidence type="ECO:0000313" key="1">
    <source>
        <dbReference type="EMBL" id="KAF2818150.1"/>
    </source>
</evidence>